<dbReference type="Gene3D" id="3.40.50.20">
    <property type="match status" value="1"/>
</dbReference>
<accession>A0ABP9D4Y1</accession>
<comment type="subunit">
    <text evidence="4 5">Homodimer.</text>
</comment>
<protein>
    <recommendedName>
        <fullName evidence="4 5">N5-carboxyaminoimidazole ribonucleotide synthase</fullName>
        <shortName evidence="4 5">N5-CAIR synthase</shortName>
        <ecNumber evidence="4 5">6.3.4.18</ecNumber>
    </recommendedName>
    <alternativeName>
        <fullName evidence="4 5">5-(carboxyamino)imidazole ribonucleotide synthetase</fullName>
    </alternativeName>
</protein>
<feature type="binding site" evidence="4">
    <location>
        <position position="146"/>
    </location>
    <ligand>
        <name>ATP</name>
        <dbReference type="ChEBI" id="CHEBI:30616"/>
    </ligand>
</feature>
<dbReference type="PANTHER" id="PTHR11609">
    <property type="entry name" value="PURINE BIOSYNTHESIS PROTEIN 6/7, PUR6/7"/>
    <property type="match status" value="1"/>
</dbReference>
<dbReference type="Pfam" id="PF02222">
    <property type="entry name" value="ATP-grasp"/>
    <property type="match status" value="1"/>
</dbReference>
<dbReference type="Gene3D" id="3.30.1490.20">
    <property type="entry name" value="ATP-grasp fold, A domain"/>
    <property type="match status" value="1"/>
</dbReference>
<gene>
    <name evidence="4 5" type="primary">purK</name>
    <name evidence="7" type="ORF">GCM10023331_13860</name>
</gene>
<evidence type="ECO:0000256" key="5">
    <source>
        <dbReference type="RuleBase" id="RU361200"/>
    </source>
</evidence>
<name>A0ABP9D4Y1_9BACT</name>
<dbReference type="PANTHER" id="PTHR11609:SF5">
    <property type="entry name" value="PHOSPHORIBOSYLAMINOIMIDAZOLE CARBOXYLASE"/>
    <property type="match status" value="1"/>
</dbReference>
<dbReference type="SUPFAM" id="SSF56059">
    <property type="entry name" value="Glutathione synthetase ATP-binding domain-like"/>
    <property type="match status" value="1"/>
</dbReference>
<dbReference type="RefSeq" id="WP_345370397.1">
    <property type="nucleotide sequence ID" value="NZ_BAABJX010000022.1"/>
</dbReference>
<keyword evidence="8" id="KW-1185">Reference proteome</keyword>
<sequence>MQQEADKQSKLGVLGGGQLGRMLIQAGMNLNLHTKVLDPDAEAPCRDLASEFVVGSLTDYKTVIEFGQDVDTLTIEIENVNTDALMDLQKQGVKVYPQPEIIRMIQDKRTQKLFFREHNIPTSEFFLTSNKEELQDFIQFLPAVHKIGKGGYDGKGVIKLSSEEDFDKAFDAPSVLEKLVDIEKEISIIIARTIKGEVKAYPAVELVYHDANLVDYLLGPAAISNEVAEEAERIATDLVNEMEFVGLLAVELFVTKSGKVLVNEIAPRTHNSGHQTIEANYTSQFEQHLRAVLELPLGSTQLRTPSAMVNVLGEEGYTGMAHYEGLSEVLGKEGVYIHLYGKKITKPNRKMGHVTIIDENKEQLLEKVDFVKKTLKVISLEDQDADTTEEVTEDDE</sequence>
<dbReference type="NCBIfam" id="TIGR01161">
    <property type="entry name" value="purK"/>
    <property type="match status" value="1"/>
</dbReference>
<evidence type="ECO:0000313" key="7">
    <source>
        <dbReference type="EMBL" id="GAA4829848.1"/>
    </source>
</evidence>
<feature type="binding site" evidence="4">
    <location>
        <position position="185"/>
    </location>
    <ligand>
        <name>ATP</name>
        <dbReference type="ChEBI" id="CHEBI:30616"/>
    </ligand>
</feature>
<comment type="function">
    <text evidence="5">Catalyzes the ATP-dependent conversion of 5-aminoimidazole ribonucleotide (AIR) and HCO(3)- to N5-carboxyaminoimidazole ribonucleotide (N5-CAIR).</text>
</comment>
<comment type="caution">
    <text evidence="4">Lacks conserved residue(s) required for the propagation of feature annotation.</text>
</comment>
<dbReference type="Pfam" id="PF22660">
    <property type="entry name" value="RS_preATP-grasp-like"/>
    <property type="match status" value="1"/>
</dbReference>
<dbReference type="InterPro" id="IPR003135">
    <property type="entry name" value="ATP-grasp_carboxylate-amine"/>
</dbReference>
<evidence type="ECO:0000256" key="2">
    <source>
        <dbReference type="ARBA" id="ARBA00022755"/>
    </source>
</evidence>
<keyword evidence="1 4" id="KW-0547">Nucleotide-binding</keyword>
<dbReference type="InterPro" id="IPR016185">
    <property type="entry name" value="PreATP-grasp_dom_sf"/>
</dbReference>
<organism evidence="7 8">
    <name type="scientific">Algivirga pacifica</name>
    <dbReference type="NCBI Taxonomy" id="1162670"/>
    <lineage>
        <taxon>Bacteria</taxon>
        <taxon>Pseudomonadati</taxon>
        <taxon>Bacteroidota</taxon>
        <taxon>Cytophagia</taxon>
        <taxon>Cytophagales</taxon>
        <taxon>Flammeovirgaceae</taxon>
        <taxon>Algivirga</taxon>
    </lineage>
</organism>
<evidence type="ECO:0000256" key="1">
    <source>
        <dbReference type="ARBA" id="ARBA00022741"/>
    </source>
</evidence>
<comment type="function">
    <text evidence="4">Catalyzes the ATP-dependent conversion of 5-aminoimidazole ribonucleotide (AIR) and HCO(3)(-) to N5-carboxyaminoimidazole ribonucleotide (N5-CAIR).</text>
</comment>
<dbReference type="PROSITE" id="PS50975">
    <property type="entry name" value="ATP_GRASP"/>
    <property type="match status" value="1"/>
</dbReference>
<dbReference type="InterPro" id="IPR054350">
    <property type="entry name" value="PurT/PurK_preATP-grasp"/>
</dbReference>
<keyword evidence="2 4" id="KW-0658">Purine biosynthesis</keyword>
<feature type="domain" description="ATP-grasp" evidence="6">
    <location>
        <begin position="112"/>
        <end position="293"/>
    </location>
</feature>
<dbReference type="HAMAP" id="MF_01928">
    <property type="entry name" value="PurK"/>
    <property type="match status" value="1"/>
</dbReference>
<dbReference type="EMBL" id="BAABJX010000022">
    <property type="protein sequence ID" value="GAA4829848.1"/>
    <property type="molecule type" value="Genomic_DNA"/>
</dbReference>
<dbReference type="InterPro" id="IPR013815">
    <property type="entry name" value="ATP_grasp_subdomain_1"/>
</dbReference>
<comment type="caution">
    <text evidence="7">The sequence shown here is derived from an EMBL/GenBank/DDBJ whole genome shotgun (WGS) entry which is preliminary data.</text>
</comment>
<dbReference type="InterPro" id="IPR011054">
    <property type="entry name" value="Rudment_hybrid_motif"/>
</dbReference>
<proteinExistence type="inferred from homology"/>
<dbReference type="Gene3D" id="3.30.470.20">
    <property type="entry name" value="ATP-grasp fold, B domain"/>
    <property type="match status" value="1"/>
</dbReference>
<dbReference type="SUPFAM" id="SSF52440">
    <property type="entry name" value="PreATP-grasp domain"/>
    <property type="match status" value="1"/>
</dbReference>
<dbReference type="EC" id="6.3.4.18" evidence="4 5"/>
<dbReference type="Proteomes" id="UP001500298">
    <property type="component" value="Unassembled WGS sequence"/>
</dbReference>
<reference evidence="8" key="1">
    <citation type="journal article" date="2019" name="Int. J. Syst. Evol. Microbiol.">
        <title>The Global Catalogue of Microorganisms (GCM) 10K type strain sequencing project: providing services to taxonomists for standard genome sequencing and annotation.</title>
        <authorList>
            <consortium name="The Broad Institute Genomics Platform"/>
            <consortium name="The Broad Institute Genome Sequencing Center for Infectious Disease"/>
            <person name="Wu L."/>
            <person name="Ma J."/>
        </authorList>
    </citation>
    <scope>NUCLEOTIDE SEQUENCE [LARGE SCALE GENOMIC DNA]</scope>
    <source>
        <strain evidence="8">JCM 18326</strain>
    </source>
</reference>
<evidence type="ECO:0000256" key="4">
    <source>
        <dbReference type="HAMAP-Rule" id="MF_01928"/>
    </source>
</evidence>
<comment type="pathway">
    <text evidence="4 5">Purine metabolism; IMP biosynthesis via de novo pathway; 5-amino-1-(5-phospho-D-ribosyl)imidazole-4-carboxylate from 5-amino-1-(5-phospho-D-ribosyl)imidazole (N5-CAIR route): step 1/2.</text>
</comment>
<feature type="binding site" evidence="4">
    <location>
        <begin position="177"/>
        <end position="180"/>
    </location>
    <ligand>
        <name>ATP</name>
        <dbReference type="ChEBI" id="CHEBI:30616"/>
    </ligand>
</feature>
<evidence type="ECO:0000313" key="8">
    <source>
        <dbReference type="Proteomes" id="UP001500298"/>
    </source>
</evidence>
<dbReference type="NCBIfam" id="NF004679">
    <property type="entry name" value="PRK06019.1-5"/>
    <property type="match status" value="1"/>
</dbReference>
<comment type="catalytic activity">
    <reaction evidence="4 5">
        <text>5-amino-1-(5-phospho-beta-D-ribosyl)imidazole + hydrogencarbonate + ATP = 5-carboxyamino-1-(5-phospho-D-ribosyl)imidazole + ADP + phosphate + 2 H(+)</text>
        <dbReference type="Rhea" id="RHEA:19317"/>
        <dbReference type="ChEBI" id="CHEBI:15378"/>
        <dbReference type="ChEBI" id="CHEBI:17544"/>
        <dbReference type="ChEBI" id="CHEBI:30616"/>
        <dbReference type="ChEBI" id="CHEBI:43474"/>
        <dbReference type="ChEBI" id="CHEBI:58730"/>
        <dbReference type="ChEBI" id="CHEBI:137981"/>
        <dbReference type="ChEBI" id="CHEBI:456216"/>
        <dbReference type="EC" id="6.3.4.18"/>
    </reaction>
</comment>
<comment type="similarity">
    <text evidence="4 5">Belongs to the PurK/PurT family.</text>
</comment>
<dbReference type="InterPro" id="IPR040686">
    <property type="entry name" value="PurK_C"/>
</dbReference>
<dbReference type="InterPro" id="IPR005875">
    <property type="entry name" value="PurK"/>
</dbReference>
<keyword evidence="3 4" id="KW-0067">ATP-binding</keyword>
<feature type="binding site" evidence="4">
    <location>
        <position position="108"/>
    </location>
    <ligand>
        <name>ATP</name>
        <dbReference type="ChEBI" id="CHEBI:30616"/>
    </ligand>
</feature>
<dbReference type="Pfam" id="PF17769">
    <property type="entry name" value="PurK_C"/>
    <property type="match status" value="1"/>
</dbReference>
<keyword evidence="4 5" id="KW-0436">Ligase</keyword>
<dbReference type="InterPro" id="IPR011761">
    <property type="entry name" value="ATP-grasp"/>
</dbReference>
<evidence type="ECO:0000256" key="3">
    <source>
        <dbReference type="ARBA" id="ARBA00022840"/>
    </source>
</evidence>
<feature type="binding site" evidence="4">
    <location>
        <begin position="263"/>
        <end position="264"/>
    </location>
    <ligand>
        <name>ATP</name>
        <dbReference type="ChEBI" id="CHEBI:30616"/>
    </ligand>
</feature>
<dbReference type="SUPFAM" id="SSF51246">
    <property type="entry name" value="Rudiment single hybrid motif"/>
    <property type="match status" value="1"/>
</dbReference>
<evidence type="ECO:0000259" key="6">
    <source>
        <dbReference type="PROSITE" id="PS50975"/>
    </source>
</evidence>